<keyword evidence="3" id="KW-1185">Reference proteome</keyword>
<proteinExistence type="predicted"/>
<evidence type="ECO:0000313" key="2">
    <source>
        <dbReference type="EMBL" id="MFE8701866.1"/>
    </source>
</evidence>
<dbReference type="EMBL" id="JBIACK010000007">
    <property type="protein sequence ID" value="MFE8701866.1"/>
    <property type="molecule type" value="Genomic_DNA"/>
</dbReference>
<gene>
    <name evidence="2" type="primary">spoIIR</name>
    <name evidence="2" type="ORF">ACFYKX_14795</name>
</gene>
<dbReference type="Proteomes" id="UP001601059">
    <property type="component" value="Unassembled WGS sequence"/>
</dbReference>
<dbReference type="InterPro" id="IPR014202">
    <property type="entry name" value="Spore_II_R"/>
</dbReference>
<dbReference type="Pfam" id="PF09551">
    <property type="entry name" value="Spore_II_R"/>
    <property type="match status" value="1"/>
</dbReference>
<dbReference type="RefSeq" id="WP_389361833.1">
    <property type="nucleotide sequence ID" value="NZ_JBIACK010000007.1"/>
</dbReference>
<sequence>MNLNKLAKLYILILSIGTILSLYIPKNEVTANDMIVIPNEAIRLRILANSDNQNDQELKRKVRDAVNAEITEWVAELTSVEDARKLIQSRLPEIKSIAEEVLEGEQSTQEVQTDFGRVEFPTKLYGEFLYPAGEYEAILITLGEGKGANWWCVLFPPLCFLDFSNSVAVSEGVEEEPKAEVQAVEAKSEKETKKEKQDPVYVENDEEPVRVKFFIVEIWEKIFG</sequence>
<evidence type="ECO:0000256" key="1">
    <source>
        <dbReference type="SAM" id="Phobius"/>
    </source>
</evidence>
<organism evidence="2 3">
    <name type="scientific">Cytobacillus spartinae</name>
    <dbReference type="NCBI Taxonomy" id="3299023"/>
    <lineage>
        <taxon>Bacteria</taxon>
        <taxon>Bacillati</taxon>
        <taxon>Bacillota</taxon>
        <taxon>Bacilli</taxon>
        <taxon>Bacillales</taxon>
        <taxon>Bacillaceae</taxon>
        <taxon>Cytobacillus</taxon>
    </lineage>
</organism>
<name>A0ABW6KCE5_9BACI</name>
<keyword evidence="1" id="KW-0472">Membrane</keyword>
<dbReference type="NCBIfam" id="TIGR02837">
    <property type="entry name" value="spore_II_R"/>
    <property type="match status" value="1"/>
</dbReference>
<feature type="transmembrane region" description="Helical" evidence="1">
    <location>
        <begin position="6"/>
        <end position="24"/>
    </location>
</feature>
<comment type="caution">
    <text evidence="2">The sequence shown here is derived from an EMBL/GenBank/DDBJ whole genome shotgun (WGS) entry which is preliminary data.</text>
</comment>
<accession>A0ABW6KCE5</accession>
<evidence type="ECO:0000313" key="3">
    <source>
        <dbReference type="Proteomes" id="UP001601059"/>
    </source>
</evidence>
<reference evidence="2 3" key="1">
    <citation type="submission" date="2024-08" db="EMBL/GenBank/DDBJ databases">
        <title>Two novel Cytobacillus novel species.</title>
        <authorList>
            <person name="Liu G."/>
        </authorList>
    </citation>
    <scope>NUCLEOTIDE SEQUENCE [LARGE SCALE GENOMIC DNA]</scope>
    <source>
        <strain evidence="2 3">FJAT-54145</strain>
    </source>
</reference>
<keyword evidence="1" id="KW-1133">Transmembrane helix</keyword>
<keyword evidence="1" id="KW-0812">Transmembrane</keyword>
<protein>
    <submittedName>
        <fullName evidence="2">Stage II sporulation protein R</fullName>
    </submittedName>
</protein>